<organism evidence="1 2">
    <name type="scientific">Spiromyces aspiralis</name>
    <dbReference type="NCBI Taxonomy" id="68401"/>
    <lineage>
        <taxon>Eukaryota</taxon>
        <taxon>Fungi</taxon>
        <taxon>Fungi incertae sedis</taxon>
        <taxon>Zoopagomycota</taxon>
        <taxon>Kickxellomycotina</taxon>
        <taxon>Kickxellomycetes</taxon>
        <taxon>Kickxellales</taxon>
        <taxon>Kickxellaceae</taxon>
        <taxon>Spiromyces</taxon>
    </lineage>
</organism>
<name>A0ACC1HPH6_9FUNG</name>
<protein>
    <submittedName>
        <fullName evidence="1">Uncharacterized protein</fullName>
    </submittedName>
</protein>
<sequence length="274" mass="28857">MSAIRTTASSIGCRVAQPLTDKVALVTGSSRSIGAAIAQRLADDGARVIVNYRSDSAGAASVCAGINDRHGDGTAVTVQGDASTVIGAQAIVHKSLQAFGSNKLDIVVLNAGVGDYKPLAEATEEQFDYQFNTNVKGPVFLVKALEPHLVEGGRVAFLSSAYTLASRPSINVLFYLATNGAIEQIMRVLARDLGRRMVTVNAVAPGIVANEKFYRTRDPSTDSGRNEVEQIAKQSPMNDLCKPQNVASVVAFLAGPDSRWISGQVIYATGASDV</sequence>
<comment type="caution">
    <text evidence="1">The sequence shown here is derived from an EMBL/GenBank/DDBJ whole genome shotgun (WGS) entry which is preliminary data.</text>
</comment>
<evidence type="ECO:0000313" key="1">
    <source>
        <dbReference type="EMBL" id="KAJ1678404.1"/>
    </source>
</evidence>
<reference evidence="1" key="1">
    <citation type="submission" date="2022-06" db="EMBL/GenBank/DDBJ databases">
        <title>Phylogenomic reconstructions and comparative analyses of Kickxellomycotina fungi.</title>
        <authorList>
            <person name="Reynolds N.K."/>
            <person name="Stajich J.E."/>
            <person name="Barry K."/>
            <person name="Grigoriev I.V."/>
            <person name="Crous P."/>
            <person name="Smith M.E."/>
        </authorList>
    </citation>
    <scope>NUCLEOTIDE SEQUENCE</scope>
    <source>
        <strain evidence="1">RSA 2271</strain>
    </source>
</reference>
<evidence type="ECO:0000313" key="2">
    <source>
        <dbReference type="Proteomes" id="UP001145114"/>
    </source>
</evidence>
<dbReference type="EMBL" id="JAMZIH010001198">
    <property type="protein sequence ID" value="KAJ1678404.1"/>
    <property type="molecule type" value="Genomic_DNA"/>
</dbReference>
<gene>
    <name evidence="1" type="ORF">EV182_004113</name>
</gene>
<accession>A0ACC1HPH6</accession>
<dbReference type="Proteomes" id="UP001145114">
    <property type="component" value="Unassembled WGS sequence"/>
</dbReference>
<proteinExistence type="predicted"/>
<keyword evidence="2" id="KW-1185">Reference proteome</keyword>